<feature type="domain" description="RNA polymerase sigma-70 region 2" evidence="5">
    <location>
        <begin position="24"/>
        <end position="93"/>
    </location>
</feature>
<dbReference type="AlphaFoldDB" id="A0A6J4R2E9"/>
<evidence type="ECO:0000259" key="6">
    <source>
        <dbReference type="Pfam" id="PF08281"/>
    </source>
</evidence>
<evidence type="ECO:0000256" key="2">
    <source>
        <dbReference type="ARBA" id="ARBA00023015"/>
    </source>
</evidence>
<sequence length="179" mass="19252">MAPSSAVALPGLRLRSERVDIEALYRGSRDDVYAYVASMLRDPAAAEDVTALAFERALRRASSFDPRRGSQRAWLFGIARNAALDELRRRSRTAALSAEPTASDRAAPAEEAERAADRVAVRSALAGLPERERELVALKFHAGLDNSELASVLGVSASAAGTQLHRVITKLRKAVDADA</sequence>
<dbReference type="SUPFAM" id="SSF88946">
    <property type="entry name" value="Sigma2 domain of RNA polymerase sigma factors"/>
    <property type="match status" value="1"/>
</dbReference>
<feature type="domain" description="RNA polymerase sigma factor 70 region 4 type 2" evidence="6">
    <location>
        <begin position="119"/>
        <end position="171"/>
    </location>
</feature>
<dbReference type="InterPro" id="IPR036388">
    <property type="entry name" value="WH-like_DNA-bd_sf"/>
</dbReference>
<dbReference type="InterPro" id="IPR039425">
    <property type="entry name" value="RNA_pol_sigma-70-like"/>
</dbReference>
<dbReference type="InterPro" id="IPR013324">
    <property type="entry name" value="RNA_pol_sigma_r3/r4-like"/>
</dbReference>
<protein>
    <recommendedName>
        <fullName evidence="8">RNA polymerase ECF-type sigma factor</fullName>
    </recommendedName>
</protein>
<organism evidence="7">
    <name type="scientific">uncultured Solirubrobacteraceae bacterium</name>
    <dbReference type="NCBI Taxonomy" id="1162706"/>
    <lineage>
        <taxon>Bacteria</taxon>
        <taxon>Bacillati</taxon>
        <taxon>Actinomycetota</taxon>
        <taxon>Thermoleophilia</taxon>
        <taxon>Solirubrobacterales</taxon>
        <taxon>Solirubrobacteraceae</taxon>
        <taxon>environmental samples</taxon>
    </lineage>
</organism>
<keyword evidence="4" id="KW-0804">Transcription</keyword>
<keyword evidence="3" id="KW-0731">Sigma factor</keyword>
<dbReference type="Gene3D" id="1.10.1740.10">
    <property type="match status" value="1"/>
</dbReference>
<dbReference type="GO" id="GO:0006352">
    <property type="term" value="P:DNA-templated transcription initiation"/>
    <property type="evidence" value="ECO:0007669"/>
    <property type="project" value="InterPro"/>
</dbReference>
<evidence type="ECO:0000256" key="4">
    <source>
        <dbReference type="ARBA" id="ARBA00023163"/>
    </source>
</evidence>
<keyword evidence="2" id="KW-0805">Transcription regulation</keyword>
<evidence type="ECO:0008006" key="8">
    <source>
        <dbReference type="Google" id="ProtNLM"/>
    </source>
</evidence>
<evidence type="ECO:0000259" key="5">
    <source>
        <dbReference type="Pfam" id="PF04542"/>
    </source>
</evidence>
<accession>A0A6J4R2E9</accession>
<comment type="similarity">
    <text evidence="1">Belongs to the sigma-70 factor family. ECF subfamily.</text>
</comment>
<dbReference type="InterPro" id="IPR014284">
    <property type="entry name" value="RNA_pol_sigma-70_dom"/>
</dbReference>
<name>A0A6J4R2E9_9ACTN</name>
<gene>
    <name evidence="7" type="ORF">AVDCRST_MAG38-19</name>
</gene>
<dbReference type="InterPro" id="IPR007627">
    <property type="entry name" value="RNA_pol_sigma70_r2"/>
</dbReference>
<reference evidence="7" key="1">
    <citation type="submission" date="2020-02" db="EMBL/GenBank/DDBJ databases">
        <authorList>
            <person name="Meier V. D."/>
        </authorList>
    </citation>
    <scope>NUCLEOTIDE SEQUENCE</scope>
    <source>
        <strain evidence="7">AVDCRST_MAG38</strain>
    </source>
</reference>
<dbReference type="GO" id="GO:0003677">
    <property type="term" value="F:DNA binding"/>
    <property type="evidence" value="ECO:0007669"/>
    <property type="project" value="InterPro"/>
</dbReference>
<dbReference type="GO" id="GO:0016987">
    <property type="term" value="F:sigma factor activity"/>
    <property type="evidence" value="ECO:0007669"/>
    <property type="project" value="UniProtKB-KW"/>
</dbReference>
<dbReference type="SUPFAM" id="SSF88659">
    <property type="entry name" value="Sigma3 and sigma4 domains of RNA polymerase sigma factors"/>
    <property type="match status" value="1"/>
</dbReference>
<evidence type="ECO:0000256" key="3">
    <source>
        <dbReference type="ARBA" id="ARBA00023082"/>
    </source>
</evidence>
<dbReference type="EMBL" id="CADCVJ010000001">
    <property type="protein sequence ID" value="CAA9460713.1"/>
    <property type="molecule type" value="Genomic_DNA"/>
</dbReference>
<dbReference type="InterPro" id="IPR013325">
    <property type="entry name" value="RNA_pol_sigma_r2"/>
</dbReference>
<dbReference type="NCBIfam" id="TIGR02937">
    <property type="entry name" value="sigma70-ECF"/>
    <property type="match status" value="1"/>
</dbReference>
<dbReference type="Gene3D" id="1.10.10.10">
    <property type="entry name" value="Winged helix-like DNA-binding domain superfamily/Winged helix DNA-binding domain"/>
    <property type="match status" value="1"/>
</dbReference>
<evidence type="ECO:0000313" key="7">
    <source>
        <dbReference type="EMBL" id="CAA9460713.1"/>
    </source>
</evidence>
<proteinExistence type="inferred from homology"/>
<dbReference type="InterPro" id="IPR013249">
    <property type="entry name" value="RNA_pol_sigma70_r4_t2"/>
</dbReference>
<evidence type="ECO:0000256" key="1">
    <source>
        <dbReference type="ARBA" id="ARBA00010641"/>
    </source>
</evidence>
<dbReference type="Pfam" id="PF08281">
    <property type="entry name" value="Sigma70_r4_2"/>
    <property type="match status" value="1"/>
</dbReference>
<dbReference type="PANTHER" id="PTHR43133:SF62">
    <property type="entry name" value="RNA POLYMERASE SIGMA FACTOR SIGZ"/>
    <property type="match status" value="1"/>
</dbReference>
<dbReference type="PANTHER" id="PTHR43133">
    <property type="entry name" value="RNA POLYMERASE ECF-TYPE SIGMA FACTO"/>
    <property type="match status" value="1"/>
</dbReference>
<dbReference type="Pfam" id="PF04542">
    <property type="entry name" value="Sigma70_r2"/>
    <property type="match status" value="1"/>
</dbReference>